<sequence length="393" mass="41471">MSRWQTSSSKRLRSSGPSARPYFSDTRPAFGASSGNPFADFSAGSPPVGRAPAASGRPSPAPPRAAAAAPRPMSLLRSIGGGSLHRPGGAAHPFSPSYGRALPGRRGAGGRGGEQRFEAGGINVRPAPQQDEGAFQHQPEPSFAVPRDHGLGRFQPAPQASQAGVPYAEENELRYFNDGFEVNVTGGQMSGAPVPAHANPASPPFVAPAPTNPRELVEFTREALPHYFPADQSETNDSVLAKLYAIGCDDDDELYVDRQTSKVVTSHIRLHEQAKRLITSVAAAASSPAFETARRRAAPPPAPPPKQKEWRLFEQPRKRPAEAPIAREPAIELGETAQEAVPAKDAIGGPHGDLLTELFGEVPPSDDDLTCDELDSGSESSASVASTESSDSE</sequence>
<feature type="compositionally biased region" description="Acidic residues" evidence="1">
    <location>
        <begin position="364"/>
        <end position="376"/>
    </location>
</feature>
<evidence type="ECO:0000313" key="3">
    <source>
        <dbReference type="Proteomes" id="UP001165060"/>
    </source>
</evidence>
<evidence type="ECO:0000313" key="2">
    <source>
        <dbReference type="EMBL" id="GMI53158.1"/>
    </source>
</evidence>
<reference evidence="2 3" key="1">
    <citation type="journal article" date="2023" name="Commun. Biol.">
        <title>Genome analysis of Parmales, the sister group of diatoms, reveals the evolutionary specialization of diatoms from phago-mixotrophs to photoautotrophs.</title>
        <authorList>
            <person name="Ban H."/>
            <person name="Sato S."/>
            <person name="Yoshikawa S."/>
            <person name="Yamada K."/>
            <person name="Nakamura Y."/>
            <person name="Ichinomiya M."/>
            <person name="Sato N."/>
            <person name="Blanc-Mathieu R."/>
            <person name="Endo H."/>
            <person name="Kuwata A."/>
            <person name="Ogata H."/>
        </authorList>
    </citation>
    <scope>NUCLEOTIDE SEQUENCE [LARGE SCALE GENOMIC DNA]</scope>
</reference>
<accession>A0ABQ6NBI2</accession>
<protein>
    <submittedName>
        <fullName evidence="2">Uncharacterized protein</fullName>
    </submittedName>
</protein>
<feature type="compositionally biased region" description="Low complexity" evidence="1">
    <location>
        <begin position="50"/>
        <end position="72"/>
    </location>
</feature>
<dbReference type="EMBL" id="BRYB01006613">
    <property type="protein sequence ID" value="GMI53158.1"/>
    <property type="molecule type" value="Genomic_DNA"/>
</dbReference>
<feature type="compositionally biased region" description="Low complexity" evidence="1">
    <location>
        <begin position="322"/>
        <end position="332"/>
    </location>
</feature>
<keyword evidence="3" id="KW-1185">Reference proteome</keyword>
<dbReference type="Proteomes" id="UP001165060">
    <property type="component" value="Unassembled WGS sequence"/>
</dbReference>
<organism evidence="2 3">
    <name type="scientific">Tetraparma gracilis</name>
    <dbReference type="NCBI Taxonomy" id="2962635"/>
    <lineage>
        <taxon>Eukaryota</taxon>
        <taxon>Sar</taxon>
        <taxon>Stramenopiles</taxon>
        <taxon>Ochrophyta</taxon>
        <taxon>Bolidophyceae</taxon>
        <taxon>Parmales</taxon>
        <taxon>Triparmaceae</taxon>
        <taxon>Tetraparma</taxon>
    </lineage>
</organism>
<feature type="compositionally biased region" description="Low complexity" evidence="1">
    <location>
        <begin position="377"/>
        <end position="393"/>
    </location>
</feature>
<proteinExistence type="predicted"/>
<feature type="region of interest" description="Disordered" evidence="1">
    <location>
        <begin position="1"/>
        <end position="160"/>
    </location>
</feature>
<feature type="compositionally biased region" description="Basic and acidic residues" evidence="1">
    <location>
        <begin position="306"/>
        <end position="321"/>
    </location>
</feature>
<feature type="region of interest" description="Disordered" evidence="1">
    <location>
        <begin position="289"/>
        <end position="393"/>
    </location>
</feature>
<name>A0ABQ6NBI2_9STRA</name>
<evidence type="ECO:0000256" key="1">
    <source>
        <dbReference type="SAM" id="MobiDB-lite"/>
    </source>
</evidence>
<comment type="caution">
    <text evidence="2">The sequence shown here is derived from an EMBL/GenBank/DDBJ whole genome shotgun (WGS) entry which is preliminary data.</text>
</comment>
<gene>
    <name evidence="2" type="ORF">TeGR_g10676</name>
</gene>